<dbReference type="GO" id="GO:0005524">
    <property type="term" value="F:ATP binding"/>
    <property type="evidence" value="ECO:0007669"/>
    <property type="project" value="UniProtKB-UniRule"/>
</dbReference>
<dbReference type="Gene3D" id="3.40.50.300">
    <property type="entry name" value="P-loop containing nucleotide triphosphate hydrolases"/>
    <property type="match status" value="2"/>
</dbReference>
<dbReference type="CDD" id="cd17956">
    <property type="entry name" value="DEADc_DDX51"/>
    <property type="match status" value="1"/>
</dbReference>
<dbReference type="PROSITE" id="PS00039">
    <property type="entry name" value="DEAD_ATP_HELICASE"/>
    <property type="match status" value="1"/>
</dbReference>
<evidence type="ECO:0000259" key="13">
    <source>
        <dbReference type="PROSITE" id="PS51194"/>
    </source>
</evidence>
<feature type="domain" description="Helicase ATP-binding" evidence="12">
    <location>
        <begin position="274"/>
        <end position="509"/>
    </location>
</feature>
<dbReference type="SUPFAM" id="SSF52540">
    <property type="entry name" value="P-loop containing nucleoside triphosphate hydrolases"/>
    <property type="match status" value="2"/>
</dbReference>
<keyword evidence="7 10" id="KW-0694">RNA-binding</keyword>
<evidence type="ECO:0000259" key="12">
    <source>
        <dbReference type="PROSITE" id="PS51192"/>
    </source>
</evidence>
<dbReference type="SMART" id="SM00490">
    <property type="entry name" value="HELICc"/>
    <property type="match status" value="1"/>
</dbReference>
<sequence length="818" mass="89291">MSSQLYARYVPPSKKKTPAISPEATEIATPIPSAVSPPPPVTRHDASSSYARYIPPSKTKTKSQPVVILSESNEGRESPSAAKRKREDVTPAEQKPKKSRKSSKHKESKLPSPEPMDVDKPDTSSDENSASANPPSNKTNVEDSDTDLEADKKHKKVLEKREKSLRKAEKLAKKAAKKSKDEGEPEEIEAAPEEPAEIHDLVPLPQPEPKPELPAQSATASLPPWLATPIRVSPTATASFSDLGIEEDVEKSLQSKGFKEAFAVQAAVLPLVLPGPKQQPGDILVQAATGSGKTLSYVLPMIQDISKSTTTRLRGLIVMPTRELVAQAQEVCETCAIAYGGSRKRARIGTAVGNHTLKVEQVALMDQEMRYDPQRYKEQQRKLDAKWESSDVETDGEDDMLCDDESIPTLLDHVLEPTLKVDILICTPGRLVDHLKSTPGFSLEYVKWLVVDEADKLLGQSFQQWLETVMGSFKPASRQSPLRKIILSATMTRDIGQLNSLRLQRPKFVMLEGDAGRDGDEADQTSQAHVLPSLLVESTIKIENDGDKPIYLLELLKSKIMAPRKDSSKADSTSSDDTSSEDDSDDDTSSDDDSDDSSSESSASDASDTSSEDDLTSSEDDSSSDEKSTKTSNVPPAKTAEHSPRGVLIFTKSNETAVRLGRLLALMEPAYVTSIGTLTSTTRNSARKAALNAFLAGKLSILVASDLVSRGLDLPNLAHVVNYDIPTSVTSYVHRVGRTARAGKEGFAWTLLGSTEARWFWHEIARSAAIERPSKTKVGRLNMDAKTFSDEVKERYAEALEKLGQEASVTKRRDKSVV</sequence>
<evidence type="ECO:0000256" key="5">
    <source>
        <dbReference type="ARBA" id="ARBA00022806"/>
    </source>
</evidence>
<dbReference type="GO" id="GO:0016787">
    <property type="term" value="F:hydrolase activity"/>
    <property type="evidence" value="ECO:0007669"/>
    <property type="project" value="UniProtKB-KW"/>
</dbReference>
<dbReference type="Proteomes" id="UP000256328">
    <property type="component" value="Unassembled WGS sequence"/>
</dbReference>
<comment type="similarity">
    <text evidence="10">Belongs to the DEAD box helicase family.</text>
</comment>
<evidence type="ECO:0000256" key="3">
    <source>
        <dbReference type="ARBA" id="ARBA00022741"/>
    </source>
</evidence>
<evidence type="ECO:0000256" key="9">
    <source>
        <dbReference type="PROSITE-ProRule" id="PRU00552"/>
    </source>
</evidence>
<accession>A0A3D8SHX1</accession>
<dbReference type="PROSITE" id="PS51195">
    <property type="entry name" value="Q_MOTIF"/>
    <property type="match status" value="1"/>
</dbReference>
<dbReference type="GO" id="GO:0005730">
    <property type="term" value="C:nucleolus"/>
    <property type="evidence" value="ECO:0007669"/>
    <property type="project" value="UniProtKB-SubCell"/>
</dbReference>
<keyword evidence="16" id="KW-1185">Reference proteome</keyword>
<feature type="compositionally biased region" description="Acidic residues" evidence="11">
    <location>
        <begin position="578"/>
        <end position="598"/>
    </location>
</feature>
<dbReference type="GO" id="GO:0003724">
    <property type="term" value="F:RNA helicase activity"/>
    <property type="evidence" value="ECO:0007669"/>
    <property type="project" value="UniProtKB-EC"/>
</dbReference>
<keyword evidence="5 10" id="KW-0347">Helicase</keyword>
<dbReference type="InterPro" id="IPR011545">
    <property type="entry name" value="DEAD/DEAH_box_helicase_dom"/>
</dbReference>
<keyword evidence="6 10" id="KW-0067">ATP-binding</keyword>
<proteinExistence type="inferred from homology"/>
<evidence type="ECO:0000256" key="8">
    <source>
        <dbReference type="ARBA" id="ARBA00023242"/>
    </source>
</evidence>
<keyword evidence="4 10" id="KW-0378">Hydrolase</keyword>
<dbReference type="InterPro" id="IPR001650">
    <property type="entry name" value="Helicase_C-like"/>
</dbReference>
<dbReference type="CDD" id="cd18787">
    <property type="entry name" value="SF2_C_DEAD"/>
    <property type="match status" value="1"/>
</dbReference>
<comment type="function">
    <text evidence="10">RNA helicase.</text>
</comment>
<dbReference type="InterPro" id="IPR027417">
    <property type="entry name" value="P-loop_NTPase"/>
</dbReference>
<evidence type="ECO:0000259" key="14">
    <source>
        <dbReference type="PROSITE" id="PS51195"/>
    </source>
</evidence>
<dbReference type="PROSITE" id="PS51194">
    <property type="entry name" value="HELICASE_CTER"/>
    <property type="match status" value="1"/>
</dbReference>
<evidence type="ECO:0000256" key="6">
    <source>
        <dbReference type="ARBA" id="ARBA00022840"/>
    </source>
</evidence>
<dbReference type="PROSITE" id="PS51192">
    <property type="entry name" value="HELICASE_ATP_BIND_1"/>
    <property type="match status" value="1"/>
</dbReference>
<comment type="caution">
    <text evidence="15">The sequence shown here is derived from an EMBL/GenBank/DDBJ whole genome shotgun (WGS) entry which is preliminary data.</text>
</comment>
<feature type="compositionally biased region" description="Basic and acidic residues" evidence="11">
    <location>
        <begin position="159"/>
        <end position="182"/>
    </location>
</feature>
<evidence type="ECO:0000256" key="1">
    <source>
        <dbReference type="ARBA" id="ARBA00004604"/>
    </source>
</evidence>
<comment type="catalytic activity">
    <reaction evidence="10">
        <text>ATP + H2O = ADP + phosphate + H(+)</text>
        <dbReference type="Rhea" id="RHEA:13065"/>
        <dbReference type="ChEBI" id="CHEBI:15377"/>
        <dbReference type="ChEBI" id="CHEBI:15378"/>
        <dbReference type="ChEBI" id="CHEBI:30616"/>
        <dbReference type="ChEBI" id="CHEBI:43474"/>
        <dbReference type="ChEBI" id="CHEBI:456216"/>
        <dbReference type="EC" id="3.6.4.13"/>
    </reaction>
</comment>
<dbReference type="AlphaFoldDB" id="A0A3D8SHX1"/>
<dbReference type="Pfam" id="PF00270">
    <property type="entry name" value="DEAD"/>
    <property type="match status" value="2"/>
</dbReference>
<feature type="region of interest" description="Disordered" evidence="11">
    <location>
        <begin position="1"/>
        <end position="218"/>
    </location>
</feature>
<dbReference type="SMART" id="SM00487">
    <property type="entry name" value="DEXDc"/>
    <property type="match status" value="1"/>
</dbReference>
<dbReference type="InterPro" id="IPR000629">
    <property type="entry name" value="RNA-helicase_DEAD-box_CS"/>
</dbReference>
<evidence type="ECO:0000256" key="4">
    <source>
        <dbReference type="ARBA" id="ARBA00022801"/>
    </source>
</evidence>
<protein>
    <recommendedName>
        <fullName evidence="10">ATP-dependent RNA helicase</fullName>
        <ecNumber evidence="10">3.6.4.13</ecNumber>
    </recommendedName>
</protein>
<feature type="compositionally biased region" description="Low complexity" evidence="11">
    <location>
        <begin position="599"/>
        <end position="609"/>
    </location>
</feature>
<dbReference type="Pfam" id="PF00271">
    <property type="entry name" value="Helicase_C"/>
    <property type="match status" value="1"/>
</dbReference>
<gene>
    <name evidence="15" type="ORF">BP5796_04218</name>
</gene>
<dbReference type="InterPro" id="IPR014014">
    <property type="entry name" value="RNA_helicase_DEAD_Q_motif"/>
</dbReference>
<feature type="domain" description="Helicase C-terminal" evidence="13">
    <location>
        <begin position="633"/>
        <end position="789"/>
    </location>
</feature>
<feature type="compositionally biased region" description="Acidic residues" evidence="11">
    <location>
        <begin position="610"/>
        <end position="623"/>
    </location>
</feature>
<comment type="subcellular location">
    <subcellularLocation>
        <location evidence="1">Nucleus</location>
        <location evidence="1">Nucleolus</location>
    </subcellularLocation>
</comment>
<keyword evidence="8" id="KW-0539">Nucleus</keyword>
<organism evidence="15 16">
    <name type="scientific">Coleophoma crateriformis</name>
    <dbReference type="NCBI Taxonomy" id="565419"/>
    <lineage>
        <taxon>Eukaryota</taxon>
        <taxon>Fungi</taxon>
        <taxon>Dikarya</taxon>
        <taxon>Ascomycota</taxon>
        <taxon>Pezizomycotina</taxon>
        <taxon>Leotiomycetes</taxon>
        <taxon>Helotiales</taxon>
        <taxon>Dermateaceae</taxon>
        <taxon>Coleophoma</taxon>
    </lineage>
</organism>
<keyword evidence="3 10" id="KW-0547">Nucleotide-binding</keyword>
<dbReference type="EC" id="3.6.4.13" evidence="10"/>
<evidence type="ECO:0000256" key="11">
    <source>
        <dbReference type="SAM" id="MobiDB-lite"/>
    </source>
</evidence>
<evidence type="ECO:0000313" key="16">
    <source>
        <dbReference type="Proteomes" id="UP000256328"/>
    </source>
</evidence>
<feature type="compositionally biased region" description="Basic residues" evidence="11">
    <location>
        <begin position="97"/>
        <end position="107"/>
    </location>
</feature>
<evidence type="ECO:0000256" key="10">
    <source>
        <dbReference type="RuleBase" id="RU365068"/>
    </source>
</evidence>
<dbReference type="PANTHER" id="PTHR24031">
    <property type="entry name" value="RNA HELICASE"/>
    <property type="match status" value="1"/>
</dbReference>
<dbReference type="OrthoDB" id="3370at2759"/>
<dbReference type="InterPro" id="IPR014001">
    <property type="entry name" value="Helicase_ATP-bd"/>
</dbReference>
<dbReference type="GO" id="GO:0003723">
    <property type="term" value="F:RNA binding"/>
    <property type="evidence" value="ECO:0007669"/>
    <property type="project" value="UniProtKB-UniRule"/>
</dbReference>
<evidence type="ECO:0000313" key="15">
    <source>
        <dbReference type="EMBL" id="RDW85893.1"/>
    </source>
</evidence>
<feature type="short sequence motif" description="Q motif" evidence="9">
    <location>
        <begin position="238"/>
        <end position="266"/>
    </location>
</feature>
<name>A0A3D8SHX1_9HELO</name>
<evidence type="ECO:0000256" key="7">
    <source>
        <dbReference type="ARBA" id="ARBA00022884"/>
    </source>
</evidence>
<dbReference type="EMBL" id="PDLN01000005">
    <property type="protein sequence ID" value="RDW85893.1"/>
    <property type="molecule type" value="Genomic_DNA"/>
</dbReference>
<comment type="domain">
    <text evidence="10">The Q motif is unique to and characteristic of the DEAD box family of RNA helicases and controls ATP binding and hydrolysis.</text>
</comment>
<keyword evidence="2" id="KW-0698">rRNA processing</keyword>
<feature type="region of interest" description="Disordered" evidence="11">
    <location>
        <begin position="562"/>
        <end position="646"/>
    </location>
</feature>
<feature type="compositionally biased region" description="Acidic residues" evidence="11">
    <location>
        <begin position="183"/>
        <end position="195"/>
    </location>
</feature>
<feature type="domain" description="DEAD-box RNA helicase Q" evidence="14">
    <location>
        <begin position="238"/>
        <end position="266"/>
    </location>
</feature>
<dbReference type="GO" id="GO:0006364">
    <property type="term" value="P:rRNA processing"/>
    <property type="evidence" value="ECO:0007669"/>
    <property type="project" value="UniProtKB-KW"/>
</dbReference>
<feature type="compositionally biased region" description="Polar residues" evidence="11">
    <location>
        <begin position="126"/>
        <end position="139"/>
    </location>
</feature>
<evidence type="ECO:0000256" key="2">
    <source>
        <dbReference type="ARBA" id="ARBA00022552"/>
    </source>
</evidence>
<reference evidence="15 16" key="1">
    <citation type="journal article" date="2018" name="IMA Fungus">
        <title>IMA Genome-F 9: Draft genome sequence of Annulohypoxylon stygium, Aspergillus mulundensis, Berkeleyomyces basicola (syn. Thielaviopsis basicola), Ceratocystis smalleyi, two Cercospora beticola strains, Coleophoma cylindrospora, Fusarium fracticaudum, Phialophora cf. hyalina, and Morchella septimelata.</title>
        <authorList>
            <person name="Wingfield B.D."/>
            <person name="Bills G.F."/>
            <person name="Dong Y."/>
            <person name="Huang W."/>
            <person name="Nel W.J."/>
            <person name="Swalarsk-Parry B.S."/>
            <person name="Vaghefi N."/>
            <person name="Wilken P.M."/>
            <person name="An Z."/>
            <person name="de Beer Z.W."/>
            <person name="De Vos L."/>
            <person name="Chen L."/>
            <person name="Duong T.A."/>
            <person name="Gao Y."/>
            <person name="Hammerbacher A."/>
            <person name="Kikkert J.R."/>
            <person name="Li Y."/>
            <person name="Li H."/>
            <person name="Li K."/>
            <person name="Li Q."/>
            <person name="Liu X."/>
            <person name="Ma X."/>
            <person name="Naidoo K."/>
            <person name="Pethybridge S.J."/>
            <person name="Sun J."/>
            <person name="Steenkamp E.T."/>
            <person name="van der Nest M.A."/>
            <person name="van Wyk S."/>
            <person name="Wingfield M.J."/>
            <person name="Xiong C."/>
            <person name="Yue Q."/>
            <person name="Zhang X."/>
        </authorList>
    </citation>
    <scope>NUCLEOTIDE SEQUENCE [LARGE SCALE GENOMIC DNA]</scope>
    <source>
        <strain evidence="15 16">BP5796</strain>
    </source>
</reference>